<protein>
    <recommendedName>
        <fullName evidence="3">Phage protein D</fullName>
    </recommendedName>
</protein>
<evidence type="ECO:0008006" key="3">
    <source>
        <dbReference type="Google" id="ProtNLM"/>
    </source>
</evidence>
<reference evidence="1 2" key="2">
    <citation type="journal article" date="2016" name="J. Biotechnol.">
        <title>Complete genome sequence of Arthrobacter alpinus ERGS4:06, a yellow pigmented bacterium tolerant to cold and radiations isolated from Sikkim Himalaya.</title>
        <authorList>
            <person name="Kumar R."/>
            <person name="Singh D."/>
            <person name="Swarnkar M.K."/>
            <person name="Singh A.K."/>
            <person name="Kumar S."/>
        </authorList>
    </citation>
    <scope>NUCLEOTIDE SEQUENCE [LARGE SCALE GENOMIC DNA]</scope>
    <source>
        <strain evidence="1 2">ERGS4:06</strain>
    </source>
</reference>
<dbReference type="AlphaFoldDB" id="A0A0S2M1H0"/>
<dbReference type="Proteomes" id="UP000059574">
    <property type="component" value="Chromosome"/>
</dbReference>
<gene>
    <name evidence="1" type="ORF">AS189_14305</name>
</gene>
<dbReference type="RefSeq" id="WP_062290300.1">
    <property type="nucleotide sequence ID" value="NZ_CP013200.1"/>
</dbReference>
<proteinExistence type="predicted"/>
<evidence type="ECO:0000313" key="1">
    <source>
        <dbReference type="EMBL" id="ALO67446.1"/>
    </source>
</evidence>
<organism evidence="1 2">
    <name type="scientific">Arthrobacter alpinus</name>
    <dbReference type="NCBI Taxonomy" id="656366"/>
    <lineage>
        <taxon>Bacteria</taxon>
        <taxon>Bacillati</taxon>
        <taxon>Actinomycetota</taxon>
        <taxon>Actinomycetes</taxon>
        <taxon>Micrococcales</taxon>
        <taxon>Micrococcaceae</taxon>
        <taxon>Arthrobacter</taxon>
    </lineage>
</organism>
<sequence length="375" mass="39313">MSSSLQLGLMVGPAIALPVPESVIDALVSVEATQGDNDPGVFTLRFTMSNSSVLPTLFLVAGGSPFPIVRVVLTATLNGSVTVLADGVVTQAQVLPGNDAGHSVLQVTGEDLGKLMDKLDLTGLPFPAMPAEAAVALVLAKYAVLGVVPLIVPSIMLDVPIPTAKIPAQQGTDLKYITALAKRVGYVFYLSPGPVPGVCTAYWGPRIKVGVPQSALSLDMDAHSNATSITFTYKPQKATLPIVFIQNEQTHIPIPIPIPPITPLNPPLGLINLPPSNITRLKETAKYTPAQAIMVGIAAAANSADTVEAEGSLDVLRYGRILAARQLVGVRGAGMAFDGLYYVSEVRHSVKRGEFTQKFKLSRNGLISTVPVVAA</sequence>
<reference evidence="2" key="1">
    <citation type="submission" date="2015-11" db="EMBL/GenBank/DDBJ databases">
        <authorList>
            <person name="Kumar R."/>
            <person name="Singh D."/>
            <person name="Swarnkar M.K."/>
            <person name="Singh A.K."/>
            <person name="Kumar S."/>
        </authorList>
    </citation>
    <scope>NUCLEOTIDE SEQUENCE [LARGE SCALE GENOMIC DNA]</scope>
    <source>
        <strain evidence="2">ERGS4:06</strain>
    </source>
</reference>
<evidence type="ECO:0000313" key="2">
    <source>
        <dbReference type="Proteomes" id="UP000059574"/>
    </source>
</evidence>
<accession>A0A0S2M1H0</accession>
<name>A0A0S2M1H0_9MICC</name>
<dbReference type="EMBL" id="CP013200">
    <property type="protein sequence ID" value="ALO67446.1"/>
    <property type="molecule type" value="Genomic_DNA"/>
</dbReference>
<dbReference type="OrthoDB" id="262740at2"/>